<comment type="caution">
    <text evidence="3">The sequence shown here is derived from an EMBL/GenBank/DDBJ whole genome shotgun (WGS) entry which is preliminary data.</text>
</comment>
<evidence type="ECO:0000259" key="2">
    <source>
        <dbReference type="Pfam" id="PF25921"/>
    </source>
</evidence>
<proteinExistence type="predicted"/>
<dbReference type="InterPro" id="IPR058273">
    <property type="entry name" value="DUF7967"/>
</dbReference>
<dbReference type="Proteomes" id="UP000017840">
    <property type="component" value="Unassembled WGS sequence"/>
</dbReference>
<evidence type="ECO:0000313" key="3">
    <source>
        <dbReference type="EMBL" id="ESP89539.1"/>
    </source>
</evidence>
<accession>V4HNN9</accession>
<dbReference type="OrthoDB" id="197006at2157"/>
<name>V4HNN9_9EURY</name>
<dbReference type="EMBL" id="ASGZ01000008">
    <property type="protein sequence ID" value="ESP89539.1"/>
    <property type="molecule type" value="Genomic_DNA"/>
</dbReference>
<feature type="domain" description="DUF7967" evidence="2">
    <location>
        <begin position="1"/>
        <end position="83"/>
    </location>
</feature>
<dbReference type="PATRIC" id="fig|1324957.4.peg.659"/>
<sequence length="83" mass="9528">MRLWLVEREYDTRQTVTLVYATPDGERRYRRQASVELLSRNPATAAVERDGDDAEAVTDAETRERYAAEASRMADRHGPDDEV</sequence>
<reference evidence="3 4" key="1">
    <citation type="journal article" date="2013" name="Genome Announc.">
        <title>Draft Genome Sequence of 'Candidatus Halobonum tyrrellensis' Strain G22, Isolated from the Hypersaline Waters of Lake Tyrrell, Australia.</title>
        <authorList>
            <person name="Ugalde J.A."/>
            <person name="Narasingarao P."/>
            <person name="Kuo S."/>
            <person name="Podell S."/>
            <person name="Allen E.E."/>
        </authorList>
    </citation>
    <scope>NUCLEOTIDE SEQUENCE [LARGE SCALE GENOMIC DNA]</scope>
    <source>
        <strain evidence="3 4">G22</strain>
    </source>
</reference>
<dbReference type="Pfam" id="PF25921">
    <property type="entry name" value="DUF7967"/>
    <property type="match status" value="1"/>
</dbReference>
<protein>
    <recommendedName>
        <fullName evidence="2">DUF7967 domain-containing protein</fullName>
    </recommendedName>
</protein>
<feature type="region of interest" description="Disordered" evidence="1">
    <location>
        <begin position="41"/>
        <end position="83"/>
    </location>
</feature>
<dbReference type="STRING" id="1324957.K933_03245"/>
<dbReference type="RefSeq" id="WP_023393240.1">
    <property type="nucleotide sequence ID" value="NZ_ASGZ01000008.1"/>
</dbReference>
<feature type="compositionally biased region" description="Basic and acidic residues" evidence="1">
    <location>
        <begin position="60"/>
        <end position="83"/>
    </location>
</feature>
<dbReference type="eggNOG" id="arCOG03917">
    <property type="taxonomic scope" value="Archaea"/>
</dbReference>
<evidence type="ECO:0000256" key="1">
    <source>
        <dbReference type="SAM" id="MobiDB-lite"/>
    </source>
</evidence>
<gene>
    <name evidence="3" type="ORF">K933_03245</name>
</gene>
<organism evidence="3 4">
    <name type="scientific">Candidatus Halobonum tyrrellensis G22</name>
    <dbReference type="NCBI Taxonomy" id="1324957"/>
    <lineage>
        <taxon>Archaea</taxon>
        <taxon>Methanobacteriati</taxon>
        <taxon>Methanobacteriota</taxon>
        <taxon>Stenosarchaea group</taxon>
        <taxon>Halobacteria</taxon>
        <taxon>Halobacteriales</taxon>
        <taxon>Haloferacaceae</taxon>
        <taxon>Candidatus Halobonum</taxon>
    </lineage>
</organism>
<dbReference type="AlphaFoldDB" id="V4HNN9"/>
<evidence type="ECO:0000313" key="4">
    <source>
        <dbReference type="Proteomes" id="UP000017840"/>
    </source>
</evidence>
<keyword evidence="4" id="KW-1185">Reference proteome</keyword>